<comment type="caution">
    <text evidence="4">The sequence shown here is derived from an EMBL/GenBank/DDBJ whole genome shotgun (WGS) entry which is preliminary data.</text>
</comment>
<dbReference type="SUPFAM" id="SSF52091">
    <property type="entry name" value="SpoIIaa-like"/>
    <property type="match status" value="1"/>
</dbReference>
<reference evidence="4 5" key="1">
    <citation type="submission" date="2019-02" db="EMBL/GenBank/DDBJ databases">
        <title>Deep-cultivation of Planctomycetes and their phenomic and genomic characterization uncovers novel biology.</title>
        <authorList>
            <person name="Wiegand S."/>
            <person name="Jogler M."/>
            <person name="Boedeker C."/>
            <person name="Pinto D."/>
            <person name="Vollmers J."/>
            <person name="Rivas-Marin E."/>
            <person name="Kohn T."/>
            <person name="Peeters S.H."/>
            <person name="Heuer A."/>
            <person name="Rast P."/>
            <person name="Oberbeckmann S."/>
            <person name="Bunk B."/>
            <person name="Jeske O."/>
            <person name="Meyerdierks A."/>
            <person name="Storesund J.E."/>
            <person name="Kallscheuer N."/>
            <person name="Luecker S."/>
            <person name="Lage O.M."/>
            <person name="Pohl T."/>
            <person name="Merkel B.J."/>
            <person name="Hornburger P."/>
            <person name="Mueller R.-W."/>
            <person name="Bruemmer F."/>
            <person name="Labrenz M."/>
            <person name="Spormann A.M."/>
            <person name="Op Den Camp H."/>
            <person name="Overmann J."/>
            <person name="Amann R."/>
            <person name="Jetten M.S.M."/>
            <person name="Mascher T."/>
            <person name="Medema M.H."/>
            <person name="Devos D.P."/>
            <person name="Kaster A.-K."/>
            <person name="Ovreas L."/>
            <person name="Rohde M."/>
            <person name="Galperin M.Y."/>
            <person name="Jogler C."/>
        </authorList>
    </citation>
    <scope>NUCLEOTIDE SEQUENCE [LARGE SCALE GENOMIC DNA]</scope>
    <source>
        <strain evidence="4 5">KOR34</strain>
    </source>
</reference>
<dbReference type="Pfam" id="PF01740">
    <property type="entry name" value="STAS"/>
    <property type="match status" value="1"/>
</dbReference>
<dbReference type="InterPro" id="IPR003658">
    <property type="entry name" value="Anti-sigma_ant"/>
</dbReference>
<dbReference type="OrthoDB" id="287590at2"/>
<comment type="similarity">
    <text evidence="1 2">Belongs to the anti-sigma-factor antagonist family.</text>
</comment>
<dbReference type="Gene3D" id="3.30.750.24">
    <property type="entry name" value="STAS domain"/>
    <property type="match status" value="1"/>
</dbReference>
<dbReference type="EMBL" id="SIHJ01000001">
    <property type="protein sequence ID" value="TWT35804.1"/>
    <property type="molecule type" value="Genomic_DNA"/>
</dbReference>
<evidence type="ECO:0000313" key="5">
    <source>
        <dbReference type="Proteomes" id="UP000316714"/>
    </source>
</evidence>
<feature type="domain" description="STAS" evidence="3">
    <location>
        <begin position="28"/>
        <end position="113"/>
    </location>
</feature>
<evidence type="ECO:0000259" key="3">
    <source>
        <dbReference type="PROSITE" id="PS50801"/>
    </source>
</evidence>
<dbReference type="PANTHER" id="PTHR33495:SF2">
    <property type="entry name" value="ANTI-SIGMA FACTOR ANTAGONIST TM_1081-RELATED"/>
    <property type="match status" value="1"/>
</dbReference>
<dbReference type="GO" id="GO:0043856">
    <property type="term" value="F:anti-sigma factor antagonist activity"/>
    <property type="evidence" value="ECO:0007669"/>
    <property type="project" value="InterPro"/>
</dbReference>
<dbReference type="AlphaFoldDB" id="A0A5C5VB10"/>
<dbReference type="RefSeq" id="WP_146562214.1">
    <property type="nucleotide sequence ID" value="NZ_SIHJ01000001.1"/>
</dbReference>
<name>A0A5C5VB10_9BACT</name>
<dbReference type="PROSITE" id="PS50801">
    <property type="entry name" value="STAS"/>
    <property type="match status" value="1"/>
</dbReference>
<dbReference type="CDD" id="cd07043">
    <property type="entry name" value="STAS_anti-anti-sigma_factors"/>
    <property type="match status" value="1"/>
</dbReference>
<gene>
    <name evidence="4" type="primary">btrV</name>
    <name evidence="4" type="ORF">KOR34_06980</name>
</gene>
<evidence type="ECO:0000256" key="1">
    <source>
        <dbReference type="ARBA" id="ARBA00009013"/>
    </source>
</evidence>
<accession>A0A5C5VB10</accession>
<organism evidence="4 5">
    <name type="scientific">Posidoniimonas corsicana</name>
    <dbReference type="NCBI Taxonomy" id="1938618"/>
    <lineage>
        <taxon>Bacteria</taxon>
        <taxon>Pseudomonadati</taxon>
        <taxon>Planctomycetota</taxon>
        <taxon>Planctomycetia</taxon>
        <taxon>Pirellulales</taxon>
        <taxon>Lacipirellulaceae</taxon>
        <taxon>Posidoniimonas</taxon>
    </lineage>
</organism>
<dbReference type="PANTHER" id="PTHR33495">
    <property type="entry name" value="ANTI-SIGMA FACTOR ANTAGONIST TM_1081-RELATED-RELATED"/>
    <property type="match status" value="1"/>
</dbReference>
<evidence type="ECO:0000256" key="2">
    <source>
        <dbReference type="RuleBase" id="RU003749"/>
    </source>
</evidence>
<protein>
    <recommendedName>
        <fullName evidence="2">Anti-sigma factor antagonist</fullName>
    </recommendedName>
</protein>
<dbReference type="NCBIfam" id="TIGR00377">
    <property type="entry name" value="ant_ant_sig"/>
    <property type="match status" value="1"/>
</dbReference>
<keyword evidence="5" id="KW-1185">Reference proteome</keyword>
<dbReference type="Proteomes" id="UP000316714">
    <property type="component" value="Unassembled WGS sequence"/>
</dbReference>
<evidence type="ECO:0000313" key="4">
    <source>
        <dbReference type="EMBL" id="TWT35804.1"/>
    </source>
</evidence>
<dbReference type="InterPro" id="IPR036513">
    <property type="entry name" value="STAS_dom_sf"/>
</dbReference>
<proteinExistence type="inferred from homology"/>
<sequence>MAIASQTRDGILIIQVKDPRLVDEVVLEQLEKDVLGLIDQSEEERVIIDFQPVQFMSSSMLGKLVKIHKKCKEYKTKLKLSSMSPEIREVFKITKLDKLFDFEKDMESARKAFLKRGLFG</sequence>
<dbReference type="InterPro" id="IPR002645">
    <property type="entry name" value="STAS_dom"/>
</dbReference>